<keyword evidence="2" id="KW-1185">Reference proteome</keyword>
<evidence type="ECO:0000313" key="1">
    <source>
        <dbReference type="EMBL" id="MFC5506464.1"/>
    </source>
</evidence>
<name>A0ABW0P3U9_9HYPH</name>
<reference evidence="2" key="1">
    <citation type="journal article" date="2019" name="Int. J. Syst. Evol. Microbiol.">
        <title>The Global Catalogue of Microorganisms (GCM) 10K type strain sequencing project: providing services to taxonomists for standard genome sequencing and annotation.</title>
        <authorList>
            <consortium name="The Broad Institute Genomics Platform"/>
            <consortium name="The Broad Institute Genome Sequencing Center for Infectious Disease"/>
            <person name="Wu L."/>
            <person name="Ma J."/>
        </authorList>
    </citation>
    <scope>NUCLEOTIDE SEQUENCE [LARGE SCALE GENOMIC DNA]</scope>
    <source>
        <strain evidence="2">CCUG 43117</strain>
    </source>
</reference>
<accession>A0ABW0P3U9</accession>
<proteinExistence type="predicted"/>
<protein>
    <submittedName>
        <fullName evidence="1">Uncharacterized protein</fullName>
    </submittedName>
</protein>
<sequence length="67" mass="7364">MGEDPQGLQLRRQPGPQGDAISALQLSRIAGPATLKKIAVVNARLTSGQIQKIRARAHFEFMEYCQT</sequence>
<dbReference type="EMBL" id="JBHSLU010000043">
    <property type="protein sequence ID" value="MFC5506464.1"/>
    <property type="molecule type" value="Genomic_DNA"/>
</dbReference>
<gene>
    <name evidence="1" type="ORF">ACFPN9_14490</name>
</gene>
<dbReference type="Proteomes" id="UP001596060">
    <property type="component" value="Unassembled WGS sequence"/>
</dbReference>
<organism evidence="1 2">
    <name type="scientific">Bosea massiliensis</name>
    <dbReference type="NCBI Taxonomy" id="151419"/>
    <lineage>
        <taxon>Bacteria</taxon>
        <taxon>Pseudomonadati</taxon>
        <taxon>Pseudomonadota</taxon>
        <taxon>Alphaproteobacteria</taxon>
        <taxon>Hyphomicrobiales</taxon>
        <taxon>Boseaceae</taxon>
        <taxon>Bosea</taxon>
    </lineage>
</organism>
<dbReference type="RefSeq" id="WP_156449779.1">
    <property type="nucleotide sequence ID" value="NZ_JBHSLU010000043.1"/>
</dbReference>
<comment type="caution">
    <text evidence="1">The sequence shown here is derived from an EMBL/GenBank/DDBJ whole genome shotgun (WGS) entry which is preliminary data.</text>
</comment>
<evidence type="ECO:0000313" key="2">
    <source>
        <dbReference type="Proteomes" id="UP001596060"/>
    </source>
</evidence>